<dbReference type="SUPFAM" id="SSF56601">
    <property type="entry name" value="beta-lactamase/transpeptidase-like"/>
    <property type="match status" value="1"/>
</dbReference>
<dbReference type="PANTHER" id="PTHR46825:SF7">
    <property type="entry name" value="D-ALANYL-D-ALANINE CARBOXYPEPTIDASE"/>
    <property type="match status" value="1"/>
</dbReference>
<organism evidence="2 3">
    <name type="scientific">Streptomyces cacaoi</name>
    <dbReference type="NCBI Taxonomy" id="1898"/>
    <lineage>
        <taxon>Bacteria</taxon>
        <taxon>Bacillati</taxon>
        <taxon>Actinomycetota</taxon>
        <taxon>Actinomycetes</taxon>
        <taxon>Kitasatosporales</taxon>
        <taxon>Streptomycetaceae</taxon>
        <taxon>Streptomyces</taxon>
    </lineage>
</organism>
<evidence type="ECO:0000259" key="1">
    <source>
        <dbReference type="Pfam" id="PF00144"/>
    </source>
</evidence>
<keyword evidence="3" id="KW-1185">Reference proteome</keyword>
<dbReference type="Gene3D" id="3.40.710.10">
    <property type="entry name" value="DD-peptidase/beta-lactamase superfamily"/>
    <property type="match status" value="1"/>
</dbReference>
<dbReference type="Proteomes" id="UP000319210">
    <property type="component" value="Unassembled WGS sequence"/>
</dbReference>
<dbReference type="RefSeq" id="WP_158102265.1">
    <property type="nucleotide sequence ID" value="NZ_BJMM01000003.1"/>
</dbReference>
<dbReference type="PANTHER" id="PTHR46825">
    <property type="entry name" value="D-ALANYL-D-ALANINE-CARBOXYPEPTIDASE/ENDOPEPTIDASE AMPH"/>
    <property type="match status" value="1"/>
</dbReference>
<protein>
    <submittedName>
        <fullName evidence="2">Serine hydrolase</fullName>
    </submittedName>
</protein>
<evidence type="ECO:0000313" key="3">
    <source>
        <dbReference type="Proteomes" id="UP000319210"/>
    </source>
</evidence>
<comment type="caution">
    <text evidence="2">The sequence shown here is derived from an EMBL/GenBank/DDBJ whole genome shotgun (WGS) entry which is preliminary data.</text>
</comment>
<reference evidence="2 3" key="1">
    <citation type="submission" date="2019-06" db="EMBL/GenBank/DDBJ databases">
        <title>Whole genome shotgun sequence of Streptomyces cacaoi subsp. cacaoi NBRC 12748.</title>
        <authorList>
            <person name="Hosoyama A."/>
            <person name="Uohara A."/>
            <person name="Ohji S."/>
            <person name="Ichikawa N."/>
        </authorList>
    </citation>
    <scope>NUCLEOTIDE SEQUENCE [LARGE SCALE GENOMIC DNA]</scope>
    <source>
        <strain evidence="2 3">NBRC 12748</strain>
    </source>
</reference>
<gene>
    <name evidence="2" type="ORF">SCA03_09220</name>
</gene>
<dbReference type="InterPro" id="IPR012338">
    <property type="entry name" value="Beta-lactam/transpept-like"/>
</dbReference>
<proteinExistence type="predicted"/>
<dbReference type="AlphaFoldDB" id="A0A4Y3QT27"/>
<dbReference type="InterPro" id="IPR001466">
    <property type="entry name" value="Beta-lactam-related"/>
</dbReference>
<accession>A0A4Y3QT27</accession>
<dbReference type="Pfam" id="PF00144">
    <property type="entry name" value="Beta-lactamase"/>
    <property type="match status" value="1"/>
</dbReference>
<sequence>MNVDALSQRLPELARKHGVPGGQFALRHEGATRTVVFGEEEAGTGRPVREDSRFPTGSVTKAFTAALAMVLVDEGDLDLDRPLADELPGLRVPDAAFGEKQTLRQLLSHNSGLPPGRDSDDLAHTTGRRYLADCARMRPIPVCGTSFSYSNIGYCVTGFLIEHAARMDWWEALETILLAPLGIEAASVTGHTTRPYVPGHAARAAQGAALPVRQTLPRVESAAGALALSAADLLAFGLLHTEEARGVPGLVEPGALAPMRRPVPGAEPFGLADGWGLGLSCYLAGDGSRRVGHDGTSDGTSCHLRADPVTGTVAALTTNADTGMALWEELTAELAAGGLDLAGYSYSGTGRGQRPEVPAPPECAGRYENGDTAYTIDLAADGGAVLRVGGEPFARLTVRDDLTFTMRETAANRLAYLGRFLRAPGTGRLEQIQVTGRRAQRV</sequence>
<dbReference type="EMBL" id="BJMM01000003">
    <property type="protein sequence ID" value="GEB48371.1"/>
    <property type="molecule type" value="Genomic_DNA"/>
</dbReference>
<feature type="domain" description="Beta-lactamase-related" evidence="1">
    <location>
        <begin position="10"/>
        <end position="328"/>
    </location>
</feature>
<dbReference type="InterPro" id="IPR050491">
    <property type="entry name" value="AmpC-like"/>
</dbReference>
<dbReference type="GO" id="GO:0016787">
    <property type="term" value="F:hydrolase activity"/>
    <property type="evidence" value="ECO:0007669"/>
    <property type="project" value="UniProtKB-KW"/>
</dbReference>
<evidence type="ECO:0000313" key="2">
    <source>
        <dbReference type="EMBL" id="GEB48371.1"/>
    </source>
</evidence>
<keyword evidence="2" id="KW-0378">Hydrolase</keyword>
<name>A0A4Y3QT27_STRCI</name>